<gene>
    <name evidence="23" type="ORF">MNBD_GAMMA10-818</name>
</gene>
<evidence type="ECO:0000256" key="16">
    <source>
        <dbReference type="ARBA" id="ARBA00023002"/>
    </source>
</evidence>
<dbReference type="Gene3D" id="6.10.280.130">
    <property type="match status" value="1"/>
</dbReference>
<keyword evidence="9" id="KW-0679">Respiratory chain</keyword>
<dbReference type="InterPro" id="IPR038414">
    <property type="entry name" value="CcoP_N_sf"/>
</dbReference>
<evidence type="ECO:0000256" key="5">
    <source>
        <dbReference type="ARBA" id="ARBA00022448"/>
    </source>
</evidence>
<evidence type="ECO:0000256" key="3">
    <source>
        <dbReference type="ARBA" id="ARBA00004673"/>
    </source>
</evidence>
<keyword evidence="15 21" id="KW-1133">Transmembrane helix</keyword>
<dbReference type="PIRSF" id="PIRSF000006">
    <property type="entry name" value="Cbb3-Cox_fixP"/>
    <property type="match status" value="1"/>
</dbReference>
<keyword evidence="18" id="KW-0406">Ion transport</keyword>
<evidence type="ECO:0000256" key="8">
    <source>
        <dbReference type="ARBA" id="ARBA00022617"/>
    </source>
</evidence>
<comment type="similarity">
    <text evidence="4">Belongs to the CcoP / FixP family.</text>
</comment>
<evidence type="ECO:0000256" key="13">
    <source>
        <dbReference type="ARBA" id="ARBA00022781"/>
    </source>
</evidence>
<evidence type="ECO:0000256" key="20">
    <source>
        <dbReference type="ARBA" id="ARBA00029635"/>
    </source>
</evidence>
<dbReference type="GO" id="GO:0009055">
    <property type="term" value="F:electron transfer activity"/>
    <property type="evidence" value="ECO:0007669"/>
    <property type="project" value="InterPro"/>
</dbReference>
<evidence type="ECO:0000256" key="19">
    <source>
        <dbReference type="ARBA" id="ARBA00023136"/>
    </source>
</evidence>
<protein>
    <recommendedName>
        <fullName evidence="20">Cytochrome c oxidase subunit III</fullName>
    </recommendedName>
</protein>
<dbReference type="GO" id="GO:0005886">
    <property type="term" value="C:plasma membrane"/>
    <property type="evidence" value="ECO:0007669"/>
    <property type="project" value="UniProtKB-SubCell"/>
</dbReference>
<dbReference type="PANTHER" id="PTHR33751:SF1">
    <property type="entry name" value="CBB3-TYPE CYTOCHROME C OXIDASE SUBUNIT FIXP"/>
    <property type="match status" value="1"/>
</dbReference>
<dbReference type="GO" id="GO:0020037">
    <property type="term" value="F:heme binding"/>
    <property type="evidence" value="ECO:0007669"/>
    <property type="project" value="InterPro"/>
</dbReference>
<dbReference type="GO" id="GO:1902600">
    <property type="term" value="P:proton transmembrane transport"/>
    <property type="evidence" value="ECO:0007669"/>
    <property type="project" value="UniProtKB-KW"/>
</dbReference>
<dbReference type="UniPathway" id="UPA00705"/>
<dbReference type="SUPFAM" id="SSF46626">
    <property type="entry name" value="Cytochrome c"/>
    <property type="match status" value="2"/>
</dbReference>
<evidence type="ECO:0000259" key="22">
    <source>
        <dbReference type="PROSITE" id="PS51007"/>
    </source>
</evidence>
<evidence type="ECO:0000256" key="9">
    <source>
        <dbReference type="ARBA" id="ARBA00022660"/>
    </source>
</evidence>
<proteinExistence type="inferred from homology"/>
<dbReference type="PANTHER" id="PTHR33751">
    <property type="entry name" value="CBB3-TYPE CYTOCHROME C OXIDASE SUBUNIT FIXP"/>
    <property type="match status" value="1"/>
</dbReference>
<keyword evidence="10 21" id="KW-0812">Transmembrane</keyword>
<evidence type="ECO:0000256" key="10">
    <source>
        <dbReference type="ARBA" id="ARBA00022692"/>
    </source>
</evidence>
<dbReference type="InterPro" id="IPR009056">
    <property type="entry name" value="Cyt_c-like_dom"/>
</dbReference>
<keyword evidence="13" id="KW-0375">Hydrogen ion transport</keyword>
<dbReference type="InterPro" id="IPR032858">
    <property type="entry name" value="CcoP_N"/>
</dbReference>
<dbReference type="GO" id="GO:0006119">
    <property type="term" value="P:oxidative phosphorylation"/>
    <property type="evidence" value="ECO:0007669"/>
    <property type="project" value="UniProtKB-UniPathway"/>
</dbReference>
<dbReference type="AlphaFoldDB" id="A0A3B0X1F3"/>
<keyword evidence="6" id="KW-1003">Cell membrane</keyword>
<evidence type="ECO:0000256" key="2">
    <source>
        <dbReference type="ARBA" id="ARBA00004533"/>
    </source>
</evidence>
<reference evidence="23" key="1">
    <citation type="submission" date="2018-06" db="EMBL/GenBank/DDBJ databases">
        <authorList>
            <person name="Zhirakovskaya E."/>
        </authorList>
    </citation>
    <scope>NUCLEOTIDE SEQUENCE</scope>
</reference>
<keyword evidence="16 23" id="KW-0560">Oxidoreductase</keyword>
<dbReference type="GO" id="GO:0046872">
    <property type="term" value="F:metal ion binding"/>
    <property type="evidence" value="ECO:0007669"/>
    <property type="project" value="UniProtKB-KW"/>
</dbReference>
<keyword evidence="19 21" id="KW-0472">Membrane</keyword>
<evidence type="ECO:0000256" key="11">
    <source>
        <dbReference type="ARBA" id="ARBA00022723"/>
    </source>
</evidence>
<evidence type="ECO:0000256" key="17">
    <source>
        <dbReference type="ARBA" id="ARBA00023004"/>
    </source>
</evidence>
<dbReference type="NCBIfam" id="TIGR00782">
    <property type="entry name" value="ccoP"/>
    <property type="match status" value="1"/>
</dbReference>
<dbReference type="Gene3D" id="1.10.760.10">
    <property type="entry name" value="Cytochrome c-like domain"/>
    <property type="match status" value="2"/>
</dbReference>
<comment type="pathway">
    <text evidence="3">Energy metabolism; oxidative phosphorylation.</text>
</comment>
<dbReference type="Pfam" id="PF14715">
    <property type="entry name" value="FixP_N"/>
    <property type="match status" value="1"/>
</dbReference>
<comment type="subcellular location">
    <subcellularLocation>
        <location evidence="2">Cell inner membrane</location>
    </subcellularLocation>
</comment>
<organism evidence="23">
    <name type="scientific">hydrothermal vent metagenome</name>
    <dbReference type="NCBI Taxonomy" id="652676"/>
    <lineage>
        <taxon>unclassified sequences</taxon>
        <taxon>metagenomes</taxon>
        <taxon>ecological metagenomes</taxon>
    </lineage>
</organism>
<sequence>MSEENKFPGENNTGHLWDDDLRELDNEPPTWWTIGFHASWIFVIIYTLLYPSWPMIDSHFKGLLQWTSLQEYRKDMQSIEAVRAPFEEKISHLSTTEILADEQLTKYVIASGKVLFGDNCAPCHGAGGQGNVGFPVLVDDDWLYGGTVTDIETSISTGRQGMMPGHAAMLDDAKIDSLASTIMDGTIIENPLYMQAGCVGCHGGDGKGLSFMGSANLVDSIYRFRAQDKLAGIQHTIRYGINDPSNAKTRNAIMPAFGGGKLSDSEIRKLAVYVHKLGGGL</sequence>
<comment type="cofactor">
    <cofactor evidence="1">
        <name>heme c</name>
        <dbReference type="ChEBI" id="CHEBI:61717"/>
    </cofactor>
</comment>
<keyword evidence="5" id="KW-0813">Transport</keyword>
<keyword evidence="17" id="KW-0408">Iron</keyword>
<accession>A0A3B0X1F3</accession>
<evidence type="ECO:0000256" key="7">
    <source>
        <dbReference type="ARBA" id="ARBA00022519"/>
    </source>
</evidence>
<feature type="domain" description="Cytochrome c" evidence="22">
    <location>
        <begin position="180"/>
        <end position="278"/>
    </location>
</feature>
<evidence type="ECO:0000313" key="23">
    <source>
        <dbReference type="EMBL" id="VAW62125.1"/>
    </source>
</evidence>
<feature type="transmembrane region" description="Helical" evidence="21">
    <location>
        <begin position="31"/>
        <end position="51"/>
    </location>
</feature>
<keyword evidence="14" id="KW-0249">Electron transport</keyword>
<evidence type="ECO:0000256" key="12">
    <source>
        <dbReference type="ARBA" id="ARBA00022737"/>
    </source>
</evidence>
<dbReference type="InterPro" id="IPR004678">
    <property type="entry name" value="Cyt_c_oxidase_cbb3_su3"/>
</dbReference>
<keyword evidence="8" id="KW-0349">Heme</keyword>
<dbReference type="EMBL" id="UOFJ01000064">
    <property type="protein sequence ID" value="VAW62125.1"/>
    <property type="molecule type" value="Genomic_DNA"/>
</dbReference>
<evidence type="ECO:0000256" key="1">
    <source>
        <dbReference type="ARBA" id="ARBA00001926"/>
    </source>
</evidence>
<dbReference type="Pfam" id="PF13442">
    <property type="entry name" value="Cytochrome_CBB3"/>
    <property type="match status" value="2"/>
</dbReference>
<name>A0A3B0X1F3_9ZZZZ</name>
<evidence type="ECO:0000256" key="6">
    <source>
        <dbReference type="ARBA" id="ARBA00022475"/>
    </source>
</evidence>
<evidence type="ECO:0000256" key="18">
    <source>
        <dbReference type="ARBA" id="ARBA00023065"/>
    </source>
</evidence>
<keyword evidence="7" id="KW-0997">Cell inner membrane</keyword>
<keyword evidence="11" id="KW-0479">Metal-binding</keyword>
<evidence type="ECO:0000256" key="4">
    <source>
        <dbReference type="ARBA" id="ARBA00006113"/>
    </source>
</evidence>
<dbReference type="InterPro" id="IPR050597">
    <property type="entry name" value="Cytochrome_c_Oxidase_Subunit"/>
</dbReference>
<evidence type="ECO:0000256" key="14">
    <source>
        <dbReference type="ARBA" id="ARBA00022982"/>
    </source>
</evidence>
<dbReference type="GO" id="GO:0016491">
    <property type="term" value="F:oxidoreductase activity"/>
    <property type="evidence" value="ECO:0007669"/>
    <property type="project" value="UniProtKB-KW"/>
</dbReference>
<feature type="domain" description="Cytochrome c" evidence="22">
    <location>
        <begin position="107"/>
        <end position="186"/>
    </location>
</feature>
<evidence type="ECO:0000256" key="21">
    <source>
        <dbReference type="SAM" id="Phobius"/>
    </source>
</evidence>
<evidence type="ECO:0000256" key="15">
    <source>
        <dbReference type="ARBA" id="ARBA00022989"/>
    </source>
</evidence>
<dbReference type="InterPro" id="IPR036909">
    <property type="entry name" value="Cyt_c-like_dom_sf"/>
</dbReference>
<dbReference type="PROSITE" id="PS51007">
    <property type="entry name" value="CYTC"/>
    <property type="match status" value="2"/>
</dbReference>
<keyword evidence="12" id="KW-0677">Repeat</keyword>